<dbReference type="RefSeq" id="WP_011751817.1">
    <property type="nucleotide sequence ID" value="NC_008698.1"/>
</dbReference>
<gene>
    <name evidence="5" type="ordered locus">Tpen_0142</name>
</gene>
<dbReference type="OrthoDB" id="26873at2157"/>
<reference evidence="6" key="1">
    <citation type="journal article" date="2008" name="J. Bacteriol.">
        <title>Genome sequence of Thermofilum pendens reveals an exceptional loss of biosynthetic pathways without genome reduction.</title>
        <authorList>
            <person name="Anderson I."/>
            <person name="Rodriguez J."/>
            <person name="Susanti D."/>
            <person name="Porat I."/>
            <person name="Reich C."/>
            <person name="Ulrich L.E."/>
            <person name="Elkins J.G."/>
            <person name="Mavromatis K."/>
            <person name="Lykidis A."/>
            <person name="Kim E."/>
            <person name="Thompson L.S."/>
            <person name="Nolan M."/>
            <person name="Land M."/>
            <person name="Copeland A."/>
            <person name="Lapidus A."/>
            <person name="Lucas S."/>
            <person name="Detter C."/>
            <person name="Zhulin I.B."/>
            <person name="Olsen G.J."/>
            <person name="Whitman W."/>
            <person name="Mukhopadhyay B."/>
            <person name="Bristow J."/>
            <person name="Kyrpides N."/>
        </authorList>
    </citation>
    <scope>NUCLEOTIDE SEQUENCE [LARGE SCALE GENOMIC DNA]</scope>
    <source>
        <strain evidence="6">DSM 2475 / Hrk 5</strain>
    </source>
</reference>
<dbReference type="InterPro" id="IPR002828">
    <property type="entry name" value="SurE-like_Pase/nucleotidase"/>
</dbReference>
<evidence type="ECO:0000313" key="5">
    <source>
        <dbReference type="EMBL" id="ABL77552.1"/>
    </source>
</evidence>
<dbReference type="Gene3D" id="3.40.1210.10">
    <property type="entry name" value="Survival protein SurE-like phosphatase/nucleotidase"/>
    <property type="match status" value="1"/>
</dbReference>
<dbReference type="AlphaFoldDB" id="A1RWH2"/>
<evidence type="ECO:0000259" key="4">
    <source>
        <dbReference type="Pfam" id="PF01975"/>
    </source>
</evidence>
<dbReference type="GO" id="GO:0046872">
    <property type="term" value="F:metal ion binding"/>
    <property type="evidence" value="ECO:0007669"/>
    <property type="project" value="UniProtKB-KW"/>
</dbReference>
<dbReference type="EMBL" id="CP000505">
    <property type="protein sequence ID" value="ABL77552.1"/>
    <property type="molecule type" value="Genomic_DNA"/>
</dbReference>
<dbReference type="KEGG" id="tpe:Tpen_0142"/>
<proteinExistence type="inferred from homology"/>
<dbReference type="EC" id="3.1.3.5" evidence="5"/>
<dbReference type="PANTHER" id="PTHR30457">
    <property type="entry name" value="5'-NUCLEOTIDASE SURE"/>
    <property type="match status" value="1"/>
</dbReference>
<keyword evidence="2" id="KW-0479">Metal-binding</keyword>
<sequence>MRILVVNDDGVGDGLLALARVAERLGHSVFLATTHDQRSGYSKSVSFKATYTPAKIGGYEGIVTNSSPASAVLLAFKVFGKEFDFVLSGVNMGPNLGLWDILSSGTVGAVLEAALHGVPGAAVSLVAGSHEEYSSLTYEDYERAARLAVDLLERLEWRPPCEVLNINVPLRTNGSVKFTLPERVPPRDLYRCSGNECRMGYWTLQESYVCSNPRSDVCAIKEGFVSVTPLSPGSLAREDLVKKLTRSTSLG</sequence>
<dbReference type="InterPro" id="IPR030048">
    <property type="entry name" value="SurE"/>
</dbReference>
<dbReference type="EC" id="3.6.1.11" evidence="5"/>
<evidence type="ECO:0000256" key="1">
    <source>
        <dbReference type="ARBA" id="ARBA00011062"/>
    </source>
</evidence>
<feature type="domain" description="Survival protein SurE-like phosphatase/nucleotidase" evidence="4">
    <location>
        <begin position="3"/>
        <end position="177"/>
    </location>
</feature>
<evidence type="ECO:0000256" key="2">
    <source>
        <dbReference type="ARBA" id="ARBA00022723"/>
    </source>
</evidence>
<dbReference type="Pfam" id="PF01975">
    <property type="entry name" value="SurE"/>
    <property type="match status" value="1"/>
</dbReference>
<dbReference type="eggNOG" id="arCOG02303">
    <property type="taxonomic scope" value="Archaea"/>
</dbReference>
<dbReference type="GO" id="GO:0008254">
    <property type="term" value="F:3'-nucleotidase activity"/>
    <property type="evidence" value="ECO:0007669"/>
    <property type="project" value="UniProtKB-EC"/>
</dbReference>
<dbReference type="SUPFAM" id="SSF64167">
    <property type="entry name" value="SurE-like"/>
    <property type="match status" value="1"/>
</dbReference>
<dbReference type="STRING" id="368408.Tpen_0142"/>
<evidence type="ECO:0000256" key="3">
    <source>
        <dbReference type="ARBA" id="ARBA00022801"/>
    </source>
</evidence>
<name>A1RWH2_THEPD</name>
<keyword evidence="6" id="KW-1185">Reference proteome</keyword>
<dbReference type="PANTHER" id="PTHR30457:SF0">
    <property type="entry name" value="PHOSPHATASE, PUTATIVE (AFU_ORTHOLOGUE AFUA_4G01070)-RELATED"/>
    <property type="match status" value="1"/>
</dbReference>
<dbReference type="GO" id="GO:0008253">
    <property type="term" value="F:5'-nucleotidase activity"/>
    <property type="evidence" value="ECO:0007669"/>
    <property type="project" value="UniProtKB-EC"/>
</dbReference>
<comment type="similarity">
    <text evidence="1">Belongs to the SurE nucleotidase family.</text>
</comment>
<dbReference type="InterPro" id="IPR036523">
    <property type="entry name" value="SurE-like_sf"/>
</dbReference>
<evidence type="ECO:0000313" key="6">
    <source>
        <dbReference type="Proteomes" id="UP000000641"/>
    </source>
</evidence>
<dbReference type="EnsemblBacteria" id="ABL77552">
    <property type="protein sequence ID" value="ABL77552"/>
    <property type="gene ID" value="Tpen_0142"/>
</dbReference>
<protein>
    <submittedName>
        <fullName evidence="5">Exopolyphosphatase / 3'-nucleotidase / 5'-nucleotidase</fullName>
        <ecNumber evidence="5">3.1.3.5</ecNumber>
        <ecNumber evidence="5">3.1.3.6</ecNumber>
        <ecNumber evidence="5">3.6.1.11</ecNumber>
    </submittedName>
</protein>
<dbReference type="HOGENOM" id="CLU_045192_1_3_2"/>
<keyword evidence="3 5" id="KW-0378">Hydrolase</keyword>
<dbReference type="EC" id="3.1.3.6" evidence="5"/>
<dbReference type="Proteomes" id="UP000000641">
    <property type="component" value="Chromosome"/>
</dbReference>
<organism evidence="5 6">
    <name type="scientific">Thermofilum pendens (strain DSM 2475 / Hrk 5)</name>
    <dbReference type="NCBI Taxonomy" id="368408"/>
    <lineage>
        <taxon>Archaea</taxon>
        <taxon>Thermoproteota</taxon>
        <taxon>Thermoprotei</taxon>
        <taxon>Thermofilales</taxon>
        <taxon>Thermofilaceae</taxon>
        <taxon>Thermofilum</taxon>
    </lineage>
</organism>
<accession>A1RWH2</accession>
<dbReference type="GO" id="GO:0004309">
    <property type="term" value="F:exopolyphosphatase activity"/>
    <property type="evidence" value="ECO:0007669"/>
    <property type="project" value="UniProtKB-EC"/>
</dbReference>
<dbReference type="GeneID" id="4602185"/>